<gene>
    <name evidence="20" type="ordered locus">RBRH_03244</name>
</gene>
<dbReference type="InterPro" id="IPR000086">
    <property type="entry name" value="NUDIX_hydrolase_dom"/>
</dbReference>
<evidence type="ECO:0000256" key="4">
    <source>
        <dbReference type="ARBA" id="ARBA00022705"/>
    </source>
</evidence>
<dbReference type="Proteomes" id="UP000007437">
    <property type="component" value="Chromosome"/>
</dbReference>
<organism evidence="20 21">
    <name type="scientific">Mycetohabitans rhizoxinica (strain DSM 19002 / CIP 109453 / HKI 454)</name>
    <name type="common">Paraburkholderia rhizoxinica</name>
    <dbReference type="NCBI Taxonomy" id="882378"/>
    <lineage>
        <taxon>Bacteria</taxon>
        <taxon>Pseudomonadati</taxon>
        <taxon>Pseudomonadota</taxon>
        <taxon>Betaproteobacteria</taxon>
        <taxon>Burkholderiales</taxon>
        <taxon>Burkholderiaceae</taxon>
        <taxon>Mycetohabitans</taxon>
    </lineage>
</organism>
<dbReference type="KEGG" id="brh:RBRH_03244"/>
<name>E5ALH8_MYCRK</name>
<dbReference type="GO" id="GO:0008413">
    <property type="term" value="F:8-oxo-7,8-dihydroguanosine triphosphate pyrophosphatase activity"/>
    <property type="evidence" value="ECO:0007669"/>
    <property type="project" value="TreeGrafter"/>
</dbReference>
<dbReference type="GO" id="GO:0006281">
    <property type="term" value="P:DNA repair"/>
    <property type="evidence" value="ECO:0007669"/>
    <property type="project" value="UniProtKB-KW"/>
</dbReference>
<comment type="cofactor">
    <cofactor evidence="1">
        <name>Mg(2+)</name>
        <dbReference type="ChEBI" id="CHEBI:18420"/>
    </cofactor>
</comment>
<feature type="domain" description="Nudix hydrolase" evidence="19">
    <location>
        <begin position="48"/>
        <end position="172"/>
    </location>
</feature>
<evidence type="ECO:0000256" key="6">
    <source>
        <dbReference type="ARBA" id="ARBA00022763"/>
    </source>
</evidence>
<dbReference type="PROSITE" id="PS51462">
    <property type="entry name" value="NUDIX"/>
    <property type="match status" value="1"/>
</dbReference>
<dbReference type="PANTHER" id="PTHR47707:SF1">
    <property type="entry name" value="NUDIX HYDROLASE FAMILY PROTEIN"/>
    <property type="match status" value="1"/>
</dbReference>
<dbReference type="InterPro" id="IPR047127">
    <property type="entry name" value="MutT-like"/>
</dbReference>
<dbReference type="PROSITE" id="PS00893">
    <property type="entry name" value="NUDIX_BOX"/>
    <property type="match status" value="1"/>
</dbReference>
<keyword evidence="3" id="KW-0515">Mutator protein</keyword>
<dbReference type="GO" id="GO:0044716">
    <property type="term" value="F:8-oxo-GDP phosphatase activity"/>
    <property type="evidence" value="ECO:0007669"/>
    <property type="project" value="TreeGrafter"/>
</dbReference>
<evidence type="ECO:0000256" key="5">
    <source>
        <dbReference type="ARBA" id="ARBA00022723"/>
    </source>
</evidence>
<keyword evidence="5" id="KW-0479">Metal-binding</keyword>
<dbReference type="Pfam" id="PF00293">
    <property type="entry name" value="NUDIX"/>
    <property type="match status" value="1"/>
</dbReference>
<dbReference type="GO" id="GO:0044715">
    <property type="term" value="F:8-oxo-dGDP phosphatase activity"/>
    <property type="evidence" value="ECO:0007669"/>
    <property type="project" value="TreeGrafter"/>
</dbReference>
<dbReference type="Gene3D" id="3.90.79.10">
    <property type="entry name" value="Nucleoside Triphosphate Pyrophosphohydrolase"/>
    <property type="match status" value="1"/>
</dbReference>
<evidence type="ECO:0000256" key="9">
    <source>
        <dbReference type="ARBA" id="ARBA00023204"/>
    </source>
</evidence>
<dbReference type="GO" id="GO:0035539">
    <property type="term" value="F:8-oxo-7,8-dihydrodeoxyguanosine triphosphate pyrophosphatase activity"/>
    <property type="evidence" value="ECO:0007669"/>
    <property type="project" value="UniProtKB-EC"/>
</dbReference>
<evidence type="ECO:0000256" key="10">
    <source>
        <dbReference type="ARBA" id="ARBA00035861"/>
    </source>
</evidence>
<dbReference type="EC" id="3.6.1.55" evidence="12"/>
<evidence type="ECO:0000256" key="16">
    <source>
        <dbReference type="ARBA" id="ARBA00042798"/>
    </source>
</evidence>
<evidence type="ECO:0000313" key="21">
    <source>
        <dbReference type="Proteomes" id="UP000007437"/>
    </source>
</evidence>
<evidence type="ECO:0000256" key="15">
    <source>
        <dbReference type="ARBA" id="ARBA00041979"/>
    </source>
</evidence>
<comment type="catalytic activity">
    <reaction evidence="10">
        <text>8-oxo-dGTP + H2O = 8-oxo-dGMP + diphosphate + H(+)</text>
        <dbReference type="Rhea" id="RHEA:31575"/>
        <dbReference type="ChEBI" id="CHEBI:15377"/>
        <dbReference type="ChEBI" id="CHEBI:15378"/>
        <dbReference type="ChEBI" id="CHEBI:33019"/>
        <dbReference type="ChEBI" id="CHEBI:63224"/>
        <dbReference type="ChEBI" id="CHEBI:77896"/>
        <dbReference type="EC" id="3.6.1.55"/>
    </reaction>
</comment>
<comment type="catalytic activity">
    <reaction evidence="11">
        <text>8-oxo-GTP + H2O = 8-oxo-GMP + diphosphate + H(+)</text>
        <dbReference type="Rhea" id="RHEA:67616"/>
        <dbReference type="ChEBI" id="CHEBI:15377"/>
        <dbReference type="ChEBI" id="CHEBI:15378"/>
        <dbReference type="ChEBI" id="CHEBI:33019"/>
        <dbReference type="ChEBI" id="CHEBI:143553"/>
        <dbReference type="ChEBI" id="CHEBI:145694"/>
    </reaction>
</comment>
<keyword evidence="4" id="KW-0235">DNA replication</keyword>
<evidence type="ECO:0000256" key="3">
    <source>
        <dbReference type="ARBA" id="ARBA00022457"/>
    </source>
</evidence>
<evidence type="ECO:0000256" key="18">
    <source>
        <dbReference type="SAM" id="MobiDB-lite"/>
    </source>
</evidence>
<evidence type="ECO:0000256" key="7">
    <source>
        <dbReference type="ARBA" id="ARBA00022801"/>
    </source>
</evidence>
<dbReference type="InterPro" id="IPR020476">
    <property type="entry name" value="Nudix_hydrolase"/>
</dbReference>
<dbReference type="InterPro" id="IPR020084">
    <property type="entry name" value="NUDIX_hydrolase_CS"/>
</dbReference>
<evidence type="ECO:0000259" key="19">
    <source>
        <dbReference type="PROSITE" id="PS51462"/>
    </source>
</evidence>
<evidence type="ECO:0000256" key="14">
    <source>
        <dbReference type="ARBA" id="ARBA00041592"/>
    </source>
</evidence>
<dbReference type="PANTHER" id="PTHR47707">
    <property type="entry name" value="8-OXO-DGTP DIPHOSPHATASE"/>
    <property type="match status" value="1"/>
</dbReference>
<dbReference type="GO" id="GO:0046872">
    <property type="term" value="F:metal ion binding"/>
    <property type="evidence" value="ECO:0007669"/>
    <property type="project" value="UniProtKB-KW"/>
</dbReference>
<dbReference type="AlphaFoldDB" id="E5ALH8"/>
<dbReference type="STRING" id="882378.RBRH_03244"/>
<evidence type="ECO:0000256" key="1">
    <source>
        <dbReference type="ARBA" id="ARBA00001946"/>
    </source>
</evidence>
<dbReference type="HOGENOM" id="CLU_037162_19_2_4"/>
<dbReference type="EMBL" id="FR687359">
    <property type="protein sequence ID" value="CBW73851.1"/>
    <property type="molecule type" value="Genomic_DNA"/>
</dbReference>
<feature type="compositionally biased region" description="Polar residues" evidence="18">
    <location>
        <begin position="15"/>
        <end position="25"/>
    </location>
</feature>
<dbReference type="eggNOG" id="COG0494">
    <property type="taxonomic scope" value="Bacteria"/>
</dbReference>
<keyword evidence="7 17" id="KW-0378">Hydrolase</keyword>
<accession>E5ALH8</accession>
<comment type="similarity">
    <text evidence="2 17">Belongs to the Nudix hydrolase family.</text>
</comment>
<evidence type="ECO:0000256" key="17">
    <source>
        <dbReference type="RuleBase" id="RU003476"/>
    </source>
</evidence>
<feature type="region of interest" description="Disordered" evidence="18">
    <location>
        <begin position="1"/>
        <end position="27"/>
    </location>
</feature>
<dbReference type="PRINTS" id="PR00502">
    <property type="entry name" value="NUDIXFAMILY"/>
</dbReference>
<keyword evidence="8" id="KW-0460">Magnesium</keyword>
<evidence type="ECO:0000313" key="20">
    <source>
        <dbReference type="EMBL" id="CBW73851.1"/>
    </source>
</evidence>
<dbReference type="InterPro" id="IPR015797">
    <property type="entry name" value="NUDIX_hydrolase-like_dom_sf"/>
</dbReference>
<evidence type="ECO:0000256" key="13">
    <source>
        <dbReference type="ARBA" id="ARBA00040794"/>
    </source>
</evidence>
<keyword evidence="9" id="KW-0234">DNA repair</keyword>
<proteinExistence type="inferred from homology"/>
<evidence type="ECO:0000256" key="8">
    <source>
        <dbReference type="ARBA" id="ARBA00022842"/>
    </source>
</evidence>
<dbReference type="GO" id="GO:0006260">
    <property type="term" value="P:DNA replication"/>
    <property type="evidence" value="ECO:0007669"/>
    <property type="project" value="UniProtKB-KW"/>
</dbReference>
<keyword evidence="6" id="KW-0227">DNA damage</keyword>
<evidence type="ECO:0000256" key="12">
    <source>
        <dbReference type="ARBA" id="ARBA00038905"/>
    </source>
</evidence>
<dbReference type="SUPFAM" id="SSF55811">
    <property type="entry name" value="Nudix"/>
    <property type="match status" value="1"/>
</dbReference>
<dbReference type="CDD" id="cd03425">
    <property type="entry name" value="NUDIX_MutT_NudA_like"/>
    <property type="match status" value="1"/>
</dbReference>
<evidence type="ECO:0000256" key="11">
    <source>
        <dbReference type="ARBA" id="ARBA00036904"/>
    </source>
</evidence>
<evidence type="ECO:0000256" key="2">
    <source>
        <dbReference type="ARBA" id="ARBA00005582"/>
    </source>
</evidence>
<reference evidence="20 21" key="1">
    <citation type="journal article" date="2011" name="J. Bacteriol.">
        <title>Complete genome sequence of Burkholderia rhizoxinica, an endosymbiont of Rhizopus microsporus.</title>
        <authorList>
            <person name="Lackner G."/>
            <person name="Moebius N."/>
            <person name="Partida-Martinez L."/>
            <person name="Hertweck C."/>
        </authorList>
    </citation>
    <scope>NUCLEOTIDE SEQUENCE [LARGE SCALE GENOMIC DNA]</scope>
    <source>
        <strain evidence="21">DSM 19002 / CIP 109453 / HKI 454</strain>
    </source>
</reference>
<protein>
    <recommendedName>
        <fullName evidence="13">8-oxo-dGTP diphosphatase</fullName>
        <ecNumber evidence="12">3.6.1.55</ecNumber>
    </recommendedName>
    <alternativeName>
        <fullName evidence="16">7,8-dihydro-8-oxoguanine-triphosphatase</fullName>
    </alternativeName>
    <alternativeName>
        <fullName evidence="15">Mutator protein MutT</fullName>
    </alternativeName>
    <alternativeName>
        <fullName evidence="14">dGTP pyrophosphohydrolase</fullName>
    </alternativeName>
</protein>
<sequence length="175" mass="19229">MAVCSGLVRPAAASPMTSERPTMTPDTVAPHDVPQAHAATHTADGRRITEVAVGVMLHEDGRFLLAQRPAGKPYEGYWEFPGGKLEPGESVEDALARELHEELGVTIADCVRWRILEHDYPHAYVRLFFCKVTRWSGEPSGREGQAFVWQAPPVQVAPLLPAALPVIDWLDAERG</sequence>